<name>A0A162BR96_9CRUS</name>
<evidence type="ECO:0000313" key="2">
    <source>
        <dbReference type="EMBL" id="KZR96470.1"/>
    </source>
</evidence>
<dbReference type="InterPro" id="IPR053134">
    <property type="entry name" value="RNA-dir_DNA_polymerase"/>
</dbReference>
<feature type="domain" description="Reverse transcriptase" evidence="1">
    <location>
        <begin position="66"/>
        <end position="142"/>
    </location>
</feature>
<feature type="non-terminal residue" evidence="2">
    <location>
        <position position="209"/>
    </location>
</feature>
<evidence type="ECO:0000313" key="3">
    <source>
        <dbReference type="Proteomes" id="UP000076858"/>
    </source>
</evidence>
<feature type="domain" description="Reverse transcriptase" evidence="1">
    <location>
        <begin position="143"/>
        <end position="194"/>
    </location>
</feature>
<dbReference type="GO" id="GO:0071897">
    <property type="term" value="P:DNA biosynthetic process"/>
    <property type="evidence" value="ECO:0007669"/>
    <property type="project" value="UniProtKB-ARBA"/>
</dbReference>
<dbReference type="InterPro" id="IPR000477">
    <property type="entry name" value="RT_dom"/>
</dbReference>
<keyword evidence="3" id="KW-1185">Reference proteome</keyword>
<dbReference type="STRING" id="35525.A0A162BR96"/>
<dbReference type="Proteomes" id="UP000076858">
    <property type="component" value="Unassembled WGS sequence"/>
</dbReference>
<proteinExistence type="predicted"/>
<organism evidence="2 3">
    <name type="scientific">Daphnia magna</name>
    <dbReference type="NCBI Taxonomy" id="35525"/>
    <lineage>
        <taxon>Eukaryota</taxon>
        <taxon>Metazoa</taxon>
        <taxon>Ecdysozoa</taxon>
        <taxon>Arthropoda</taxon>
        <taxon>Crustacea</taxon>
        <taxon>Branchiopoda</taxon>
        <taxon>Diplostraca</taxon>
        <taxon>Cladocera</taxon>
        <taxon>Anomopoda</taxon>
        <taxon>Daphniidae</taxon>
        <taxon>Daphnia</taxon>
    </lineage>
</organism>
<accession>A0A162BR96</accession>
<dbReference type="Pfam" id="PF00078">
    <property type="entry name" value="RVT_1"/>
    <property type="match status" value="2"/>
</dbReference>
<reference evidence="2 3" key="1">
    <citation type="submission" date="2016-03" db="EMBL/GenBank/DDBJ databases">
        <title>EvidentialGene: Evidence-directed Construction of Genes on Genomes.</title>
        <authorList>
            <person name="Gilbert D.G."/>
            <person name="Choi J.-H."/>
            <person name="Mockaitis K."/>
            <person name="Colbourne J."/>
            <person name="Pfrender M."/>
        </authorList>
    </citation>
    <scope>NUCLEOTIDE SEQUENCE [LARGE SCALE GENOMIC DNA]</scope>
    <source>
        <strain evidence="2 3">Xinb3</strain>
        <tissue evidence="2">Complete organism</tissue>
    </source>
</reference>
<dbReference type="PANTHER" id="PTHR24559">
    <property type="entry name" value="TRANSPOSON TY3-I GAG-POL POLYPROTEIN"/>
    <property type="match status" value="1"/>
</dbReference>
<dbReference type="Gene3D" id="3.30.70.270">
    <property type="match status" value="1"/>
</dbReference>
<dbReference type="SUPFAM" id="SSF56672">
    <property type="entry name" value="DNA/RNA polymerases"/>
    <property type="match status" value="1"/>
</dbReference>
<dbReference type="AlphaFoldDB" id="A0A162BR96"/>
<protein>
    <recommendedName>
        <fullName evidence="1">Reverse transcriptase domain-containing protein</fullName>
    </recommendedName>
</protein>
<comment type="caution">
    <text evidence="2">The sequence shown here is derived from an EMBL/GenBank/DDBJ whole genome shotgun (WGS) entry which is preliminary data.</text>
</comment>
<feature type="non-terminal residue" evidence="2">
    <location>
        <position position="1"/>
    </location>
</feature>
<dbReference type="CDD" id="cd01647">
    <property type="entry name" value="RT_LTR"/>
    <property type="match status" value="1"/>
</dbReference>
<dbReference type="InterPro" id="IPR043128">
    <property type="entry name" value="Rev_trsase/Diguanyl_cyclase"/>
</dbReference>
<dbReference type="PANTHER" id="PTHR24559:SF435">
    <property type="entry name" value="RIBONUCLEASE H"/>
    <property type="match status" value="1"/>
</dbReference>
<dbReference type="EMBL" id="LRGB01024847">
    <property type="protein sequence ID" value="KZR96470.1"/>
    <property type="molecule type" value="Genomic_DNA"/>
</dbReference>
<dbReference type="FunFam" id="3.30.70.270:FF:000003">
    <property type="entry name" value="Transposon Ty3-G Gag-Pol polyprotein"/>
    <property type="match status" value="1"/>
</dbReference>
<dbReference type="Gene3D" id="3.10.10.10">
    <property type="entry name" value="HIV Type 1 Reverse Transcriptase, subunit A, domain 1"/>
    <property type="match status" value="1"/>
</dbReference>
<sequence>RNQWVPRNMVLGTLEEITLAEEGTDSEGEVVALAALGAPKWSREVFGKYVSKEIGVESHDKIVKRKNDKKLNAVTLKDVYPLPRIEETLARLEGSAFFSIMDLQSGYCQVSIRESDRPKSAFITADGLYQFKVMAFGLCAAPVYLDDIIVYSQTVEEHVKRLRSVFECLKFANLKVKLKKCLFAQTRLQALGHVVDKDGIASDPEKICA</sequence>
<evidence type="ECO:0000259" key="1">
    <source>
        <dbReference type="Pfam" id="PF00078"/>
    </source>
</evidence>
<dbReference type="InterPro" id="IPR043502">
    <property type="entry name" value="DNA/RNA_pol_sf"/>
</dbReference>
<gene>
    <name evidence="2" type="ORF">APZ42_009171</name>
</gene>